<reference evidence="4" key="1">
    <citation type="journal article" date="2019" name="Int. J. Syst. Evol. Microbiol.">
        <title>The Global Catalogue of Microorganisms (GCM) 10K type strain sequencing project: providing services to taxonomists for standard genome sequencing and annotation.</title>
        <authorList>
            <consortium name="The Broad Institute Genomics Platform"/>
            <consortium name="The Broad Institute Genome Sequencing Center for Infectious Disease"/>
            <person name="Wu L."/>
            <person name="Ma J."/>
        </authorList>
    </citation>
    <scope>NUCLEOTIDE SEQUENCE [LARGE SCALE GENOMIC DNA]</scope>
    <source>
        <strain evidence="4">KCTC 23701</strain>
    </source>
</reference>
<keyword evidence="2" id="KW-0067">ATP-binding</keyword>
<dbReference type="InterPro" id="IPR017479">
    <property type="entry name" value="Tyr_kinase_chain_length_EpsG"/>
</dbReference>
<name>A0ABQ3GWW0_9NEIS</name>
<sequence length="287" mass="30932">MIAEEFQLPVAGHIGKLLLESGKINPQQAEQILLLQKERSLRFGEAAILLGFIDEGDIQQALAAQFAYPYLLPGEGGLDPALVAAYKPFQPQVEALRSLRSQLLLRWMSVGQKCIALVEPEAGQGASLTAANLAIVFSQLGERTLLIDANLRQPRQHALFGLNNRLGLSDLLAGRADLAAIQRVDKLRDLSVLTAGTQAPNPQELLSRDGFGALLTTFQLHYDVILLDAHPAHGAADAQLIAARAHGVVLVGQQHRTSLKSLQRSRDQLNTAGAQVLGVVLTTGDRM</sequence>
<dbReference type="RefSeq" id="WP_189458410.1">
    <property type="nucleotide sequence ID" value="NZ_BMYO01000001.1"/>
</dbReference>
<evidence type="ECO:0000313" key="4">
    <source>
        <dbReference type="Proteomes" id="UP000604737"/>
    </source>
</evidence>
<dbReference type="CDD" id="cd05387">
    <property type="entry name" value="BY-kinase"/>
    <property type="match status" value="1"/>
</dbReference>
<comment type="caution">
    <text evidence="3">The sequence shown here is derived from an EMBL/GenBank/DDBJ whole genome shotgun (WGS) entry which is preliminary data.</text>
</comment>
<dbReference type="NCBIfam" id="TIGR03029">
    <property type="entry name" value="EpsG"/>
    <property type="match status" value="1"/>
</dbReference>
<dbReference type="Gene3D" id="3.40.50.300">
    <property type="entry name" value="P-loop containing nucleotide triphosphate hydrolases"/>
    <property type="match status" value="1"/>
</dbReference>
<evidence type="ECO:0000256" key="1">
    <source>
        <dbReference type="ARBA" id="ARBA00022741"/>
    </source>
</evidence>
<dbReference type="EMBL" id="BMYO01000001">
    <property type="protein sequence ID" value="GHD56376.1"/>
    <property type="molecule type" value="Genomic_DNA"/>
</dbReference>
<dbReference type="InterPro" id="IPR050445">
    <property type="entry name" value="Bact_polysacc_biosynth/exp"/>
</dbReference>
<organism evidence="3 4">
    <name type="scientific">Jeongeupia chitinilytica</name>
    <dbReference type="NCBI Taxonomy" id="1041641"/>
    <lineage>
        <taxon>Bacteria</taxon>
        <taxon>Pseudomonadati</taxon>
        <taxon>Pseudomonadota</taxon>
        <taxon>Betaproteobacteria</taxon>
        <taxon>Neisseriales</taxon>
        <taxon>Chitinibacteraceae</taxon>
        <taxon>Jeongeupia</taxon>
    </lineage>
</organism>
<dbReference type="InterPro" id="IPR005702">
    <property type="entry name" value="Wzc-like_C"/>
</dbReference>
<keyword evidence="4" id="KW-1185">Reference proteome</keyword>
<protein>
    <recommendedName>
        <fullName evidence="5">Chain length determinant protein tyrosine kinase EpsG</fullName>
    </recommendedName>
</protein>
<evidence type="ECO:0000313" key="3">
    <source>
        <dbReference type="EMBL" id="GHD56376.1"/>
    </source>
</evidence>
<evidence type="ECO:0008006" key="5">
    <source>
        <dbReference type="Google" id="ProtNLM"/>
    </source>
</evidence>
<dbReference type="SUPFAM" id="SSF52540">
    <property type="entry name" value="P-loop containing nucleoside triphosphate hydrolases"/>
    <property type="match status" value="1"/>
</dbReference>
<accession>A0ABQ3GWW0</accession>
<keyword evidence="1" id="KW-0547">Nucleotide-binding</keyword>
<dbReference type="InterPro" id="IPR037257">
    <property type="entry name" value="T2SS_E_N_sf"/>
</dbReference>
<evidence type="ECO:0000256" key="2">
    <source>
        <dbReference type="ARBA" id="ARBA00022840"/>
    </source>
</evidence>
<dbReference type="Proteomes" id="UP000604737">
    <property type="component" value="Unassembled WGS sequence"/>
</dbReference>
<dbReference type="SUPFAM" id="SSF160246">
    <property type="entry name" value="EspE N-terminal domain-like"/>
    <property type="match status" value="1"/>
</dbReference>
<dbReference type="NCBIfam" id="TIGR01007">
    <property type="entry name" value="eps_fam"/>
    <property type="match status" value="1"/>
</dbReference>
<proteinExistence type="predicted"/>
<dbReference type="PANTHER" id="PTHR32309">
    <property type="entry name" value="TYROSINE-PROTEIN KINASE"/>
    <property type="match status" value="1"/>
</dbReference>
<gene>
    <name evidence="3" type="ORF">GCM10007350_03330</name>
</gene>
<dbReference type="PANTHER" id="PTHR32309:SF13">
    <property type="entry name" value="FERRIC ENTEROBACTIN TRANSPORT PROTEIN FEPE"/>
    <property type="match status" value="1"/>
</dbReference>
<dbReference type="InterPro" id="IPR027417">
    <property type="entry name" value="P-loop_NTPase"/>
</dbReference>